<dbReference type="SMART" id="SM00136">
    <property type="entry name" value="LamNT"/>
    <property type="match status" value="1"/>
</dbReference>
<gene>
    <name evidence="13" type="primary">LAMA5</name>
    <name evidence="13" type="ORF">BLAG_LOCUS12661</name>
</gene>
<dbReference type="Proteomes" id="UP000838412">
    <property type="component" value="Chromosome 2"/>
</dbReference>
<dbReference type="InterPro" id="IPR008211">
    <property type="entry name" value="Laminin_N"/>
</dbReference>
<evidence type="ECO:0000313" key="13">
    <source>
        <dbReference type="EMBL" id="CAH1252638.1"/>
    </source>
</evidence>
<feature type="domain" description="Laminin EGF-like" evidence="11">
    <location>
        <begin position="520"/>
        <end position="566"/>
    </location>
</feature>
<evidence type="ECO:0000256" key="7">
    <source>
        <dbReference type="ARBA" id="ARBA00023292"/>
    </source>
</evidence>
<dbReference type="PANTHER" id="PTHR10574">
    <property type="entry name" value="NETRIN/LAMININ-RELATED"/>
    <property type="match status" value="1"/>
</dbReference>
<keyword evidence="4" id="KW-0272">Extracellular matrix</keyword>
<evidence type="ECO:0000313" key="14">
    <source>
        <dbReference type="Proteomes" id="UP000838412"/>
    </source>
</evidence>
<evidence type="ECO:0000259" key="12">
    <source>
        <dbReference type="PROSITE" id="PS51117"/>
    </source>
</evidence>
<reference evidence="13" key="1">
    <citation type="submission" date="2022-01" db="EMBL/GenBank/DDBJ databases">
        <authorList>
            <person name="Braso-Vives M."/>
        </authorList>
    </citation>
    <scope>NUCLEOTIDE SEQUENCE</scope>
</reference>
<feature type="domain" description="Laminin EGF-like" evidence="11">
    <location>
        <begin position="626"/>
        <end position="672"/>
    </location>
</feature>
<evidence type="ECO:0000256" key="3">
    <source>
        <dbReference type="ARBA" id="ARBA00022737"/>
    </source>
</evidence>
<dbReference type="SUPFAM" id="SSF49785">
    <property type="entry name" value="Galactose-binding domain-like"/>
    <property type="match status" value="1"/>
</dbReference>
<dbReference type="Gene3D" id="2.60.120.260">
    <property type="entry name" value="Galactose-binding domain-like"/>
    <property type="match status" value="1"/>
</dbReference>
<dbReference type="SMART" id="SM00180">
    <property type="entry name" value="EGF_Lam"/>
    <property type="match status" value="8"/>
</dbReference>
<dbReference type="FunFam" id="2.10.25.10:FF:000775">
    <property type="entry name" value="Predicted protein"/>
    <property type="match status" value="1"/>
</dbReference>
<feature type="disulfide bond" evidence="8">
    <location>
        <begin position="422"/>
        <end position="439"/>
    </location>
</feature>
<dbReference type="FunFam" id="2.10.25.10:FF:000051">
    <property type="entry name" value="Laminin subunit alpha 4"/>
    <property type="match status" value="1"/>
</dbReference>
<comment type="subcellular location">
    <subcellularLocation>
        <location evidence="1">Secreted</location>
        <location evidence="1">Extracellular space</location>
        <location evidence="1">Extracellular matrix</location>
        <location evidence="1">Basement membrane</location>
    </subcellularLocation>
</comment>
<dbReference type="CDD" id="cd00055">
    <property type="entry name" value="EGF_Lam"/>
    <property type="match status" value="7"/>
</dbReference>
<feature type="domain" description="Laminin EGF-like" evidence="11">
    <location>
        <begin position="1001"/>
        <end position="1040"/>
    </location>
</feature>
<evidence type="ECO:0000256" key="1">
    <source>
        <dbReference type="ARBA" id="ARBA00004302"/>
    </source>
</evidence>
<feature type="region of interest" description="Disordered" evidence="10">
    <location>
        <begin position="919"/>
        <end position="995"/>
    </location>
</feature>
<sequence>MFAFRKLLSTRNTEQRAVGTTVPYPSPSMSARRSRPRAVTGVLAVLLAAACAPLPRGTATAVPGTVDPVVNVAQGKPVRANVTCGDPSEDFYPHSDSVKRPPDRQLQICDASDPVLSHNASLMTDGNSSTWWQSTSLQQLMFAGNGLGHRAEVFITLDLGETYHPENITVLMGDTKRPGRLAVMRSDDGLTFESWLYLVTNGNRDCRRFGVAEQPEPDNPESVVCREYPQLGVEQLYSERITVPLSEVPPSFSDEAVLRWQAVRHLQLRFYDMDLVLGIFEDQFHHYAVSEVSVMAGCECNGLGNGCDISDDSGQYECICGGNSQGPHCGECLPLYNQYPYQPGQPCQACNCNNHSEACVYNETVGDANLSLASDGRFHGGGVCLRCRDNTTGTNCEQCDALFYMNPGVPHQSSSACLPCGCDLIGSSGLQCNMTSGQCPCKPGVGGRMCDVCLPGYYNLTSGGCTPCPCYPLPLHTPCHVDQGGQVTCNCTQGHEGEQCERCAEFYWGDPVSGTACAECDCSGNSDRCDNVTGACISCQGNTTGFNCDRCADGFYGDAIFGNCSACACDEAGSVNLTCDHTSGLCHCRPGVDTSTRRCSRCMENYYGFDTPDGDGTDSQPGCSPCHCNVLGSTSMQCGEGGNCSCHAGVEGTKCDVCTEGSYGLPDMPCQACECDLVGTNFDPYLPTTTQSALGQTTVLGLTTSQDATEETTTQGALGGTTPIQGITVDTTSQAETTDIATTTNAATTNVTSSATTSEPGTTNITTTLTETTNIATTVATTNGTTSATDGSLGTTNVTTEFAGSTDVATDAAILNNTTVLAETTDIATTVAASNATTIAATNSTTVAATNSTTVAATNATTVTTTNATTDGLQTTNVTTEQTDTTETATAATTTNDTFDVFVTTEVVTTVNDTAVTENVTTAAPTDGATAVSTNDTETNATDSGTGRLVEEGFQARQRRQLPATPADNTQQSTTVSSPLDTTATPPVGSTPAPGATIFTGSHTCQRTTGQCRCKPGVGGRSCNVCLPMFHGFGPDGCSECSACEQTLHRFLAVTETDWDRHWGMAEEVDTLQTLDGPLQDISVAVETVQQDLNESALDLGDLNGTVINLIGALPELNRTAESLRNQVSLLFLVASQLLNSSSAEYMRLEQLRRTAQDMLSNATAANRTAFMDIRQLSENRASAGTMLLQAEQVLGNLTVVSFDDLGQQSQAVLAMAANASLAALDLDTTVNAEVQEAAAVNDSLTTAQTLLSSVISSKDSIKLTADLVLTAAEDVGQQLTTANTSRQRVAVLIDETASLLSGGAAALQAAELILGNATQDFEQAETLLNGENGWTATAVEVNSSSSQTAAQLTALTAAVQNAEFHAADLTAQADAVDSVFQPAQLQGQAAVNAIRGYEEVALLLNESVSIATEVNATVQNLTDYIQSVSIATLEGRANQSLAASLELQEEVDGRNMSTAGLLQEVRSANASLSAAQTEWGNVTDQLQQLEEELQGAEAAAQEDDITTSLEEGFLLVERAANQSTAAEADIAGVSSGVEGVRGQLVVIQQSSDNVTTIVADLEQTGMSRD</sequence>
<feature type="compositionally biased region" description="Polar residues" evidence="10">
    <location>
        <begin position="967"/>
        <end position="985"/>
    </location>
</feature>
<feature type="disulfide bond" evidence="8">
    <location>
        <begin position="1014"/>
        <end position="1023"/>
    </location>
</feature>
<evidence type="ECO:0000259" key="11">
    <source>
        <dbReference type="PROSITE" id="PS50027"/>
    </source>
</evidence>
<feature type="coiled-coil region" evidence="9">
    <location>
        <begin position="1473"/>
        <end position="1507"/>
    </location>
</feature>
<feature type="disulfide bond" evidence="8">
    <location>
        <begin position="441"/>
        <end position="450"/>
    </location>
</feature>
<dbReference type="GO" id="GO:0005604">
    <property type="term" value="C:basement membrane"/>
    <property type="evidence" value="ECO:0007669"/>
    <property type="project" value="UniProtKB-SubCell"/>
</dbReference>
<dbReference type="GO" id="GO:0009887">
    <property type="term" value="P:animal organ morphogenesis"/>
    <property type="evidence" value="ECO:0007669"/>
    <property type="project" value="TreeGrafter"/>
</dbReference>
<dbReference type="GO" id="GO:0005576">
    <property type="term" value="C:extracellular region"/>
    <property type="evidence" value="ECO:0007669"/>
    <property type="project" value="UniProtKB-ARBA"/>
</dbReference>
<dbReference type="PRINTS" id="PR00011">
    <property type="entry name" value="EGFLAMININ"/>
</dbReference>
<dbReference type="InterPro" id="IPR000742">
    <property type="entry name" value="EGF"/>
</dbReference>
<evidence type="ECO:0000256" key="10">
    <source>
        <dbReference type="SAM" id="MobiDB-lite"/>
    </source>
</evidence>
<keyword evidence="7 8" id="KW-0424">Laminin EGF-like domain</keyword>
<evidence type="ECO:0000256" key="8">
    <source>
        <dbReference type="PROSITE-ProRule" id="PRU00460"/>
    </source>
</evidence>
<keyword evidence="4" id="KW-0964">Secreted</keyword>
<keyword evidence="14" id="KW-1185">Reference proteome</keyword>
<keyword evidence="4" id="KW-0084">Basement membrane</keyword>
<dbReference type="InterPro" id="IPR056863">
    <property type="entry name" value="LMN_ATRN_NET-like_EGF"/>
</dbReference>
<accession>A0A8K0EGU1</accession>
<organism evidence="13 14">
    <name type="scientific">Branchiostoma lanceolatum</name>
    <name type="common">Common lancelet</name>
    <name type="synonym">Amphioxus lanceolatum</name>
    <dbReference type="NCBI Taxonomy" id="7740"/>
    <lineage>
        <taxon>Eukaryota</taxon>
        <taxon>Metazoa</taxon>
        <taxon>Chordata</taxon>
        <taxon>Cephalochordata</taxon>
        <taxon>Leptocardii</taxon>
        <taxon>Amphioxiformes</taxon>
        <taxon>Branchiostomatidae</taxon>
        <taxon>Branchiostoma</taxon>
    </lineage>
</organism>
<dbReference type="PANTHER" id="PTHR10574:SF442">
    <property type="entry name" value="LAMININ-LIKE PROTEIN EPI-1"/>
    <property type="match status" value="1"/>
</dbReference>
<dbReference type="Gene3D" id="2.10.25.10">
    <property type="entry name" value="Laminin"/>
    <property type="match status" value="7"/>
</dbReference>
<dbReference type="SMART" id="SM00181">
    <property type="entry name" value="EGF"/>
    <property type="match status" value="4"/>
</dbReference>
<dbReference type="Pfam" id="PF24973">
    <property type="entry name" value="EGF_LMN_ATRN"/>
    <property type="match status" value="1"/>
</dbReference>
<dbReference type="OrthoDB" id="5979771at2759"/>
<comment type="caution">
    <text evidence="8">Lacks conserved residue(s) required for the propagation of feature annotation.</text>
</comment>
<feature type="disulfide bond" evidence="8">
    <location>
        <begin position="420"/>
        <end position="432"/>
    </location>
</feature>
<dbReference type="EMBL" id="OV696687">
    <property type="protein sequence ID" value="CAH1252638.1"/>
    <property type="molecule type" value="Genomic_DNA"/>
</dbReference>
<keyword evidence="9" id="KW-0175">Coiled coil</keyword>
<feature type="domain" description="Laminin EGF-like" evidence="11">
    <location>
        <begin position="420"/>
        <end position="467"/>
    </location>
</feature>
<keyword evidence="5 8" id="KW-1015">Disulfide bond</keyword>
<dbReference type="SUPFAM" id="SSF57196">
    <property type="entry name" value="EGF/Laminin"/>
    <property type="match status" value="5"/>
</dbReference>
<dbReference type="InterPro" id="IPR008979">
    <property type="entry name" value="Galactose-bd-like_sf"/>
</dbReference>
<feature type="compositionally biased region" description="Polar residues" evidence="10">
    <location>
        <begin position="931"/>
        <end position="945"/>
    </location>
</feature>
<protein>
    <submittedName>
        <fullName evidence="13">LAMA5 protein</fullName>
    </submittedName>
</protein>
<feature type="disulfide bond" evidence="8">
    <location>
        <begin position="626"/>
        <end position="638"/>
    </location>
</feature>
<dbReference type="Pfam" id="PF00055">
    <property type="entry name" value="Laminin_N"/>
    <property type="match status" value="1"/>
</dbReference>
<keyword evidence="6" id="KW-0325">Glycoprotein</keyword>
<evidence type="ECO:0000256" key="4">
    <source>
        <dbReference type="ARBA" id="ARBA00022869"/>
    </source>
</evidence>
<evidence type="ECO:0000256" key="6">
    <source>
        <dbReference type="ARBA" id="ARBA00023180"/>
    </source>
</evidence>
<keyword evidence="2" id="KW-0732">Signal</keyword>
<dbReference type="GO" id="GO:0009888">
    <property type="term" value="P:tissue development"/>
    <property type="evidence" value="ECO:0007669"/>
    <property type="project" value="TreeGrafter"/>
</dbReference>
<dbReference type="InterPro" id="IPR002049">
    <property type="entry name" value="LE_dom"/>
</dbReference>
<dbReference type="Pfam" id="PF00053">
    <property type="entry name" value="EGF_laminin"/>
    <property type="match status" value="7"/>
</dbReference>
<evidence type="ECO:0000256" key="2">
    <source>
        <dbReference type="ARBA" id="ARBA00022729"/>
    </source>
</evidence>
<dbReference type="InterPro" id="IPR050440">
    <property type="entry name" value="Laminin/Netrin_ECM"/>
</dbReference>
<dbReference type="PROSITE" id="PS50027">
    <property type="entry name" value="EGF_LAM_2"/>
    <property type="match status" value="4"/>
</dbReference>
<evidence type="ECO:0000256" key="5">
    <source>
        <dbReference type="ARBA" id="ARBA00023157"/>
    </source>
</evidence>
<dbReference type="PROSITE" id="PS51117">
    <property type="entry name" value="LAMININ_NTER"/>
    <property type="match status" value="1"/>
</dbReference>
<feature type="domain" description="Laminin N-terminal" evidence="12">
    <location>
        <begin position="61"/>
        <end position="297"/>
    </location>
</feature>
<feature type="disulfide bond" evidence="8">
    <location>
        <begin position="646"/>
        <end position="655"/>
    </location>
</feature>
<proteinExistence type="predicted"/>
<keyword evidence="3" id="KW-0677">Repeat</keyword>
<name>A0A8K0EGU1_BRALA</name>
<dbReference type="PROSITE" id="PS01248">
    <property type="entry name" value="EGF_LAM_1"/>
    <property type="match status" value="4"/>
</dbReference>
<evidence type="ECO:0000256" key="9">
    <source>
        <dbReference type="SAM" id="Coils"/>
    </source>
</evidence>
<feature type="disulfide bond" evidence="8">
    <location>
        <begin position="539"/>
        <end position="548"/>
    </location>
</feature>